<protein>
    <submittedName>
        <fullName evidence="4">Uncharacterized protein</fullName>
    </submittedName>
</protein>
<keyword evidence="3" id="KW-0560">Oxidoreductase</keyword>
<dbReference type="PANTHER" id="PTHR24320">
    <property type="entry name" value="RETINOL DEHYDROGENASE"/>
    <property type="match status" value="1"/>
</dbReference>
<organism evidence="4 5">
    <name type="scientific">Bionectria ochroleuca</name>
    <name type="common">Gliocladium roseum</name>
    <dbReference type="NCBI Taxonomy" id="29856"/>
    <lineage>
        <taxon>Eukaryota</taxon>
        <taxon>Fungi</taxon>
        <taxon>Dikarya</taxon>
        <taxon>Ascomycota</taxon>
        <taxon>Pezizomycotina</taxon>
        <taxon>Sordariomycetes</taxon>
        <taxon>Hypocreomycetidae</taxon>
        <taxon>Hypocreales</taxon>
        <taxon>Bionectriaceae</taxon>
        <taxon>Clonostachys</taxon>
    </lineage>
</organism>
<gene>
    <name evidence="4" type="ORF">CLO192961_LOCUS158671</name>
</gene>
<reference evidence="4 5" key="1">
    <citation type="submission" date="2019-06" db="EMBL/GenBank/DDBJ databases">
        <authorList>
            <person name="Broberg M."/>
        </authorList>
    </citation>
    <scope>NUCLEOTIDE SEQUENCE [LARGE SCALE GENOMIC DNA]</scope>
</reference>
<comment type="similarity">
    <text evidence="1">Belongs to the short-chain dehydrogenases/reductases (SDR) family.</text>
</comment>
<dbReference type="Gene3D" id="3.40.50.720">
    <property type="entry name" value="NAD(P)-binding Rossmann-like Domain"/>
    <property type="match status" value="1"/>
</dbReference>
<dbReference type="SUPFAM" id="SSF51735">
    <property type="entry name" value="NAD(P)-binding Rossmann-fold domains"/>
    <property type="match status" value="1"/>
</dbReference>
<evidence type="ECO:0000313" key="4">
    <source>
        <dbReference type="EMBL" id="VUC25192.1"/>
    </source>
</evidence>
<evidence type="ECO:0000256" key="3">
    <source>
        <dbReference type="ARBA" id="ARBA00023002"/>
    </source>
</evidence>
<keyword evidence="2" id="KW-0521">NADP</keyword>
<sequence length="345" mass="37943">MENRNVSPDSPEQFAKFTHFLLRQFSNVRPLAKEDINLSGRTFIVTGANAGIGFEVSKQLLDLGLSKLIIACRNETKAVTAKTLLLATRGEDIEIETWSLDLLSYNSITAFADRCKTLDRLDAAILNAGVSNEVLVKTPDTGIEEMFQVNYISITLLCLLLLPVLQAKGSPENPGRLVMVTSDMAAWVKPPLNEEQPIMPQFKNPIKFDRPTQYSVSKLFGQLFISELARQVPSASAIIRIANPGLCRATGMAADSQTFSGHTLFYLTRMLGKDPSVGAISLISAATVDWGLEAHDKLIDCNKLAPLAPIVYTKEGRKLANDLWEETLDELSFASVRDIITALEK</sequence>
<evidence type="ECO:0000256" key="1">
    <source>
        <dbReference type="ARBA" id="ARBA00006484"/>
    </source>
</evidence>
<dbReference type="PANTHER" id="PTHR24320:SF252">
    <property type="entry name" value="DEHYDROGENASE_REDUCTASE FAMILY PROTEIN, PUTATIVE (AFU_ORTHOLOGUE AFUA_3G08550)-RELATED"/>
    <property type="match status" value="1"/>
</dbReference>
<dbReference type="PRINTS" id="PR00081">
    <property type="entry name" value="GDHRDH"/>
</dbReference>
<proteinExistence type="inferred from homology"/>
<evidence type="ECO:0000313" key="5">
    <source>
        <dbReference type="Proteomes" id="UP000766486"/>
    </source>
</evidence>
<accession>A0ABY6U4M2</accession>
<dbReference type="InterPro" id="IPR036291">
    <property type="entry name" value="NAD(P)-bd_dom_sf"/>
</dbReference>
<dbReference type="EMBL" id="CABFNS010000731">
    <property type="protein sequence ID" value="VUC25192.1"/>
    <property type="molecule type" value="Genomic_DNA"/>
</dbReference>
<name>A0ABY6U4M2_BIOOC</name>
<dbReference type="Proteomes" id="UP000766486">
    <property type="component" value="Unassembled WGS sequence"/>
</dbReference>
<keyword evidence="5" id="KW-1185">Reference proteome</keyword>
<dbReference type="InterPro" id="IPR002347">
    <property type="entry name" value="SDR_fam"/>
</dbReference>
<dbReference type="Pfam" id="PF00106">
    <property type="entry name" value="adh_short"/>
    <property type="match status" value="1"/>
</dbReference>
<evidence type="ECO:0000256" key="2">
    <source>
        <dbReference type="ARBA" id="ARBA00022857"/>
    </source>
</evidence>
<comment type="caution">
    <text evidence="4">The sequence shown here is derived from an EMBL/GenBank/DDBJ whole genome shotgun (WGS) entry which is preliminary data.</text>
</comment>